<keyword evidence="2" id="KW-1185">Reference proteome</keyword>
<organism evidence="1 2">
    <name type="scientific">Pleurodeles waltl</name>
    <name type="common">Iberian ribbed newt</name>
    <dbReference type="NCBI Taxonomy" id="8319"/>
    <lineage>
        <taxon>Eukaryota</taxon>
        <taxon>Metazoa</taxon>
        <taxon>Chordata</taxon>
        <taxon>Craniata</taxon>
        <taxon>Vertebrata</taxon>
        <taxon>Euteleostomi</taxon>
        <taxon>Amphibia</taxon>
        <taxon>Batrachia</taxon>
        <taxon>Caudata</taxon>
        <taxon>Salamandroidea</taxon>
        <taxon>Salamandridae</taxon>
        <taxon>Pleurodelinae</taxon>
        <taxon>Pleurodeles</taxon>
    </lineage>
</organism>
<proteinExistence type="predicted"/>
<gene>
    <name evidence="1" type="ORF">NDU88_004321</name>
</gene>
<dbReference type="AlphaFoldDB" id="A0AAV7PEU4"/>
<evidence type="ECO:0000313" key="1">
    <source>
        <dbReference type="EMBL" id="KAJ1125906.1"/>
    </source>
</evidence>
<protein>
    <submittedName>
        <fullName evidence="1">Uncharacterized protein</fullName>
    </submittedName>
</protein>
<accession>A0AAV7PEU4</accession>
<evidence type="ECO:0000313" key="2">
    <source>
        <dbReference type="Proteomes" id="UP001066276"/>
    </source>
</evidence>
<comment type="caution">
    <text evidence="1">The sequence shown here is derived from an EMBL/GenBank/DDBJ whole genome shotgun (WGS) entry which is preliminary data.</text>
</comment>
<reference evidence="1" key="1">
    <citation type="journal article" date="2022" name="bioRxiv">
        <title>Sequencing and chromosome-scale assembly of the giantPleurodeles waltlgenome.</title>
        <authorList>
            <person name="Brown T."/>
            <person name="Elewa A."/>
            <person name="Iarovenko S."/>
            <person name="Subramanian E."/>
            <person name="Araus A.J."/>
            <person name="Petzold A."/>
            <person name="Susuki M."/>
            <person name="Suzuki K.-i.T."/>
            <person name="Hayashi T."/>
            <person name="Toyoda A."/>
            <person name="Oliveira C."/>
            <person name="Osipova E."/>
            <person name="Leigh N.D."/>
            <person name="Simon A."/>
            <person name="Yun M.H."/>
        </authorList>
    </citation>
    <scope>NUCLEOTIDE SEQUENCE</scope>
    <source>
        <strain evidence="1">20211129_DDA</strain>
        <tissue evidence="1">Liver</tissue>
    </source>
</reference>
<dbReference type="Proteomes" id="UP001066276">
    <property type="component" value="Chromosome 7"/>
</dbReference>
<name>A0AAV7PEU4_PLEWA</name>
<sequence>MGHGLSFQVRDRANLHVTSEIKRSRGDVVTDPALIREEFCHFYQKLYDEEVILSMELLDQFLQPHHHRKLSTDQQLTLKRPISALEVEGAVGQLAHDKSCGPNQLPLELYSRLLHLIVLFLLDLFN</sequence>
<dbReference type="EMBL" id="JANPWB010000011">
    <property type="protein sequence ID" value="KAJ1125906.1"/>
    <property type="molecule type" value="Genomic_DNA"/>
</dbReference>